<reference evidence="2" key="1">
    <citation type="submission" date="2022-01" db="EMBL/GenBank/DDBJ databases">
        <authorList>
            <person name="King R."/>
        </authorList>
    </citation>
    <scope>NUCLEOTIDE SEQUENCE</scope>
</reference>
<keyword evidence="3" id="KW-1185">Reference proteome</keyword>
<feature type="compositionally biased region" description="Basic residues" evidence="1">
    <location>
        <begin position="68"/>
        <end position="77"/>
    </location>
</feature>
<feature type="region of interest" description="Disordered" evidence="1">
    <location>
        <begin position="1"/>
        <end position="138"/>
    </location>
</feature>
<evidence type="ECO:0000313" key="3">
    <source>
        <dbReference type="Proteomes" id="UP001152798"/>
    </source>
</evidence>
<feature type="compositionally biased region" description="Basic and acidic residues" evidence="1">
    <location>
        <begin position="78"/>
        <end position="138"/>
    </location>
</feature>
<name>A0A9P0H9G0_NEZVI</name>
<dbReference type="Proteomes" id="UP001152798">
    <property type="component" value="Chromosome 4"/>
</dbReference>
<sequence length="138" mass="15246">MLLPPWSSLSCGRRSCDRHSGRESRAANRGHGDISTTGVWGAPPGLSPPAVGGRGLFHFALSMDIKASRKHRRKKKPHKDDPNTEKSKKDDPNTGKPKKDDPSSGKAKKNDSNKGKQKEEIEMTDVQKQKPTHSEKKK</sequence>
<evidence type="ECO:0000313" key="2">
    <source>
        <dbReference type="EMBL" id="CAH1398053.1"/>
    </source>
</evidence>
<feature type="compositionally biased region" description="Basic and acidic residues" evidence="1">
    <location>
        <begin position="14"/>
        <end position="32"/>
    </location>
</feature>
<proteinExistence type="predicted"/>
<dbReference type="EMBL" id="OV725080">
    <property type="protein sequence ID" value="CAH1398053.1"/>
    <property type="molecule type" value="Genomic_DNA"/>
</dbReference>
<dbReference type="AlphaFoldDB" id="A0A9P0H9G0"/>
<organism evidence="2 3">
    <name type="scientific">Nezara viridula</name>
    <name type="common">Southern green stink bug</name>
    <name type="synonym">Cimex viridulus</name>
    <dbReference type="NCBI Taxonomy" id="85310"/>
    <lineage>
        <taxon>Eukaryota</taxon>
        <taxon>Metazoa</taxon>
        <taxon>Ecdysozoa</taxon>
        <taxon>Arthropoda</taxon>
        <taxon>Hexapoda</taxon>
        <taxon>Insecta</taxon>
        <taxon>Pterygota</taxon>
        <taxon>Neoptera</taxon>
        <taxon>Paraneoptera</taxon>
        <taxon>Hemiptera</taxon>
        <taxon>Heteroptera</taxon>
        <taxon>Panheteroptera</taxon>
        <taxon>Pentatomomorpha</taxon>
        <taxon>Pentatomoidea</taxon>
        <taxon>Pentatomidae</taxon>
        <taxon>Pentatominae</taxon>
        <taxon>Nezara</taxon>
    </lineage>
</organism>
<accession>A0A9P0H9G0</accession>
<protein>
    <submittedName>
        <fullName evidence="2">Uncharacterized protein</fullName>
    </submittedName>
</protein>
<gene>
    <name evidence="2" type="ORF">NEZAVI_LOCUS7777</name>
</gene>
<evidence type="ECO:0000256" key="1">
    <source>
        <dbReference type="SAM" id="MobiDB-lite"/>
    </source>
</evidence>